<evidence type="ECO:0000313" key="12">
    <source>
        <dbReference type="Proteomes" id="UP000663852"/>
    </source>
</evidence>
<dbReference type="Proteomes" id="UP000663852">
    <property type="component" value="Unassembled WGS sequence"/>
</dbReference>
<name>A0A813VD24_ADIRI</name>
<dbReference type="OrthoDB" id="5867527at2759"/>
<dbReference type="EMBL" id="CAJNOJ010000019">
    <property type="protein sequence ID" value="CAF0835958.1"/>
    <property type="molecule type" value="Genomic_DNA"/>
</dbReference>
<dbReference type="PANTHER" id="PTHR11893:SF36">
    <property type="entry name" value="INNEXIN-5"/>
    <property type="match status" value="1"/>
</dbReference>
<evidence type="ECO:0000256" key="9">
    <source>
        <dbReference type="RuleBase" id="RU010713"/>
    </source>
</evidence>
<evidence type="ECO:0000256" key="8">
    <source>
        <dbReference type="ARBA" id="ARBA00023303"/>
    </source>
</evidence>
<proteinExistence type="inferred from homology"/>
<dbReference type="AlphaFoldDB" id="A0A813VD24"/>
<keyword evidence="2 9" id="KW-0813">Transport</keyword>
<sequence>MDLLNAFHRLPTISYFGVRRDDDFADRLNYKYTVGLLIFFSIVIAGKQFSNDQIQCWVPAIFTRNYEIYVSNYCWIHNTYHINISEPNMQRAREKRYVLRYYQFVPFILLLQALFYVLPRLFWRSFSRHSGLDVRNIMDAAQNLKSVKRFHKHKTIMAYLISVLHQYSGDPRKRPKQQHNRINTYIEGLISCVFGSSNVFSAYLFLLYLVTKFLFILNAFVQLYAIRILLEEKWTVNQTWKGFQKIFTADVLRSNPLSKYFPKISMCDFRIIEPNSDEGHKYTVQCVLTINVYNEQVFTVLYIWMNFVLAVTIYDFVSWLMFLFLPRLRYSFFSQRIQIQQSITTVRTGLNAFIHDYLQQDGFFIFRLIHSNVGDDVTSNILTHLWKNFQRSDKPAPPENISGGLSATVSLTATGNRNMNRSDGQGGSIFDYSKTSSTNL</sequence>
<comment type="function">
    <text evidence="9">Structural component of the gap junctions.</text>
</comment>
<comment type="similarity">
    <text evidence="9">Belongs to the pannexin family.</text>
</comment>
<keyword evidence="6 9" id="KW-0406">Ion transport</keyword>
<comment type="caution">
    <text evidence="11">The sequence shown here is derived from an EMBL/GenBank/DDBJ whole genome shotgun (WGS) entry which is preliminary data.</text>
</comment>
<dbReference type="InterPro" id="IPR000990">
    <property type="entry name" value="Innexin"/>
</dbReference>
<evidence type="ECO:0000256" key="6">
    <source>
        <dbReference type="ARBA" id="ARBA00023065"/>
    </source>
</evidence>
<feature type="region of interest" description="Disordered" evidence="10">
    <location>
        <begin position="416"/>
        <end position="440"/>
    </location>
</feature>
<dbReference type="GO" id="GO:0034220">
    <property type="term" value="P:monoatomic ion transmembrane transport"/>
    <property type="evidence" value="ECO:0007669"/>
    <property type="project" value="UniProtKB-KW"/>
</dbReference>
<keyword evidence="7 9" id="KW-0472">Membrane</keyword>
<accession>A0A813VD24</accession>
<keyword evidence="3" id="KW-1003">Cell membrane</keyword>
<reference evidence="11" key="1">
    <citation type="submission" date="2021-02" db="EMBL/GenBank/DDBJ databases">
        <authorList>
            <person name="Nowell W R."/>
        </authorList>
    </citation>
    <scope>NUCLEOTIDE SEQUENCE</scope>
</reference>
<feature type="transmembrane region" description="Helical" evidence="9">
    <location>
        <begin position="301"/>
        <end position="325"/>
    </location>
</feature>
<dbReference type="PANTHER" id="PTHR11893">
    <property type="entry name" value="INNEXIN"/>
    <property type="match status" value="1"/>
</dbReference>
<feature type="transmembrane region" description="Helical" evidence="9">
    <location>
        <begin position="99"/>
        <end position="118"/>
    </location>
</feature>
<keyword evidence="5 9" id="KW-1133">Transmembrane helix</keyword>
<dbReference type="PRINTS" id="PR01262">
    <property type="entry name" value="INNEXIN"/>
</dbReference>
<gene>
    <name evidence="9" type="primary">inx</name>
    <name evidence="11" type="ORF">EDS130_LOCUS6589</name>
</gene>
<organism evidence="11 12">
    <name type="scientific">Adineta ricciae</name>
    <name type="common">Rotifer</name>
    <dbReference type="NCBI Taxonomy" id="249248"/>
    <lineage>
        <taxon>Eukaryota</taxon>
        <taxon>Metazoa</taxon>
        <taxon>Spiralia</taxon>
        <taxon>Gnathifera</taxon>
        <taxon>Rotifera</taxon>
        <taxon>Eurotatoria</taxon>
        <taxon>Bdelloidea</taxon>
        <taxon>Adinetida</taxon>
        <taxon>Adinetidae</taxon>
        <taxon>Adineta</taxon>
    </lineage>
</organism>
<evidence type="ECO:0000256" key="2">
    <source>
        <dbReference type="ARBA" id="ARBA00022448"/>
    </source>
</evidence>
<evidence type="ECO:0000256" key="1">
    <source>
        <dbReference type="ARBA" id="ARBA00004651"/>
    </source>
</evidence>
<evidence type="ECO:0000256" key="10">
    <source>
        <dbReference type="SAM" id="MobiDB-lite"/>
    </source>
</evidence>
<dbReference type="Pfam" id="PF00876">
    <property type="entry name" value="Innexin"/>
    <property type="match status" value="1"/>
</dbReference>
<dbReference type="PROSITE" id="PS51013">
    <property type="entry name" value="PANNEXIN"/>
    <property type="match status" value="1"/>
</dbReference>
<evidence type="ECO:0000256" key="3">
    <source>
        <dbReference type="ARBA" id="ARBA00022475"/>
    </source>
</evidence>
<evidence type="ECO:0000256" key="4">
    <source>
        <dbReference type="ARBA" id="ARBA00022692"/>
    </source>
</evidence>
<comment type="subcellular location">
    <subcellularLocation>
        <location evidence="1 9">Cell membrane</location>
        <topology evidence="1 9">Multi-pass membrane protein</topology>
    </subcellularLocation>
</comment>
<keyword evidence="8 9" id="KW-0407">Ion channel</keyword>
<evidence type="ECO:0000256" key="7">
    <source>
        <dbReference type="ARBA" id="ARBA00023136"/>
    </source>
</evidence>
<keyword evidence="4 9" id="KW-0812">Transmembrane</keyword>
<protein>
    <recommendedName>
        <fullName evidence="9">Innexin</fullName>
    </recommendedName>
</protein>
<evidence type="ECO:0000313" key="11">
    <source>
        <dbReference type="EMBL" id="CAF0835958.1"/>
    </source>
</evidence>
<dbReference type="GO" id="GO:0005921">
    <property type="term" value="C:gap junction"/>
    <property type="evidence" value="ECO:0007669"/>
    <property type="project" value="UniProtKB-UniRule"/>
</dbReference>
<dbReference type="GO" id="GO:0005886">
    <property type="term" value="C:plasma membrane"/>
    <property type="evidence" value="ECO:0007669"/>
    <property type="project" value="UniProtKB-SubCell"/>
</dbReference>
<comment type="caution">
    <text evidence="9">Lacks conserved residue(s) required for the propagation of feature annotation.</text>
</comment>
<evidence type="ECO:0000256" key="5">
    <source>
        <dbReference type="ARBA" id="ARBA00022989"/>
    </source>
</evidence>